<feature type="region of interest" description="Disordered" evidence="5">
    <location>
        <begin position="215"/>
        <end position="242"/>
    </location>
</feature>
<reference evidence="7 8" key="1">
    <citation type="submission" date="2023-03" db="EMBL/GenBank/DDBJ databases">
        <title>MT1 and MT2 Draft Genomes of Novel Species.</title>
        <authorList>
            <person name="Venkateswaran K."/>
        </authorList>
    </citation>
    <scope>NUCLEOTIDE SEQUENCE [LARGE SCALE GENOMIC DNA]</scope>
    <source>
        <strain evidence="7 8">IF8SW-P5</strain>
    </source>
</reference>
<name>A0ABW9GED4_9MICO</name>
<dbReference type="GO" id="GO:0005524">
    <property type="term" value="F:ATP binding"/>
    <property type="evidence" value="ECO:0007669"/>
    <property type="project" value="UniProtKB-KW"/>
</dbReference>
<evidence type="ECO:0000256" key="2">
    <source>
        <dbReference type="ARBA" id="ARBA00022448"/>
    </source>
</evidence>
<dbReference type="InterPro" id="IPR003593">
    <property type="entry name" value="AAA+_ATPase"/>
</dbReference>
<dbReference type="PANTHER" id="PTHR42734">
    <property type="entry name" value="METAL TRANSPORT SYSTEM ATP-BINDING PROTEIN TM_0124-RELATED"/>
    <property type="match status" value="1"/>
</dbReference>
<evidence type="ECO:0000256" key="1">
    <source>
        <dbReference type="ARBA" id="ARBA00005417"/>
    </source>
</evidence>
<evidence type="ECO:0000259" key="6">
    <source>
        <dbReference type="PROSITE" id="PS50893"/>
    </source>
</evidence>
<dbReference type="InterPro" id="IPR017871">
    <property type="entry name" value="ABC_transporter-like_CS"/>
</dbReference>
<sequence length="242" mass="25457">MPPITRLSPAAALRGIRVDFDDTRAVDGVDLDIARHALTVVVGPNGSGKSTLIEVLAGARAPSAGTVVVDARARAFVPQRAAVAERLPLTVRDVVVVGAWGRVGAMRRLDREARAAVDDALRRVDMTALHRRPFATLSGGQRQRALLAQGLARGADLLLLDEPTTALDAASAALIRDAIADETARGTAVVCVSHDDRLIAEADVVVRMEAGRIIRQEPGRGRRKKSEKPRSPGALAGVGGGE</sequence>
<dbReference type="Proteomes" id="UP001630303">
    <property type="component" value="Unassembled WGS sequence"/>
</dbReference>
<dbReference type="EMBL" id="JAROCE010000001">
    <property type="protein sequence ID" value="MFM2720033.1"/>
    <property type="molecule type" value="Genomic_DNA"/>
</dbReference>
<dbReference type="NCBIfam" id="NF040873">
    <property type="entry name" value="AztA"/>
    <property type="match status" value="1"/>
</dbReference>
<dbReference type="PANTHER" id="PTHR42734:SF5">
    <property type="entry name" value="IRON TRANSPORT SYSTEM ATP-BINDING PROTEIN HI_0361-RELATED"/>
    <property type="match status" value="1"/>
</dbReference>
<keyword evidence="2" id="KW-0813">Transport</keyword>
<dbReference type="RefSeq" id="WP_408905195.1">
    <property type="nucleotide sequence ID" value="NZ_JAROCE010000001.1"/>
</dbReference>
<dbReference type="SMART" id="SM00382">
    <property type="entry name" value="AAA"/>
    <property type="match status" value="1"/>
</dbReference>
<proteinExistence type="inferred from homology"/>
<comment type="similarity">
    <text evidence="1">Belongs to the ABC transporter superfamily.</text>
</comment>
<dbReference type="PROSITE" id="PS50893">
    <property type="entry name" value="ABC_TRANSPORTER_2"/>
    <property type="match status" value="1"/>
</dbReference>
<dbReference type="SUPFAM" id="SSF52540">
    <property type="entry name" value="P-loop containing nucleoside triphosphate hydrolases"/>
    <property type="match status" value="1"/>
</dbReference>
<evidence type="ECO:0000256" key="5">
    <source>
        <dbReference type="SAM" id="MobiDB-lite"/>
    </source>
</evidence>
<comment type="caution">
    <text evidence="7">The sequence shown here is derived from an EMBL/GenBank/DDBJ whole genome shotgun (WGS) entry which is preliminary data.</text>
</comment>
<evidence type="ECO:0000256" key="4">
    <source>
        <dbReference type="ARBA" id="ARBA00022840"/>
    </source>
</evidence>
<dbReference type="InterPro" id="IPR047748">
    <property type="entry name" value="AztA-like"/>
</dbReference>
<dbReference type="InterPro" id="IPR027417">
    <property type="entry name" value="P-loop_NTPase"/>
</dbReference>
<feature type="domain" description="ABC transporter" evidence="6">
    <location>
        <begin position="11"/>
        <end position="235"/>
    </location>
</feature>
<keyword evidence="8" id="KW-1185">Reference proteome</keyword>
<accession>A0ABW9GED4</accession>
<dbReference type="InterPro" id="IPR050153">
    <property type="entry name" value="Metal_Ion_Import_ABC"/>
</dbReference>
<dbReference type="PROSITE" id="PS00211">
    <property type="entry name" value="ABC_TRANSPORTER_1"/>
    <property type="match status" value="1"/>
</dbReference>
<keyword evidence="4 7" id="KW-0067">ATP-binding</keyword>
<organism evidence="7 8">
    <name type="scientific">Microbacterium mcarthurae</name>
    <dbReference type="NCBI Taxonomy" id="3035918"/>
    <lineage>
        <taxon>Bacteria</taxon>
        <taxon>Bacillati</taxon>
        <taxon>Actinomycetota</taxon>
        <taxon>Actinomycetes</taxon>
        <taxon>Micrococcales</taxon>
        <taxon>Microbacteriaceae</taxon>
        <taxon>Microbacterium</taxon>
    </lineage>
</organism>
<dbReference type="InterPro" id="IPR003439">
    <property type="entry name" value="ABC_transporter-like_ATP-bd"/>
</dbReference>
<gene>
    <name evidence="7" type="primary">aztA</name>
    <name evidence="7" type="ORF">P5G46_05920</name>
</gene>
<dbReference type="Pfam" id="PF00005">
    <property type="entry name" value="ABC_tran"/>
    <property type="match status" value="1"/>
</dbReference>
<evidence type="ECO:0000313" key="8">
    <source>
        <dbReference type="Proteomes" id="UP001630303"/>
    </source>
</evidence>
<protein>
    <submittedName>
        <fullName evidence="7">Zinc ABC transporter ATP-binding protein AztA</fullName>
    </submittedName>
</protein>
<evidence type="ECO:0000313" key="7">
    <source>
        <dbReference type="EMBL" id="MFM2720033.1"/>
    </source>
</evidence>
<evidence type="ECO:0000256" key="3">
    <source>
        <dbReference type="ARBA" id="ARBA00022741"/>
    </source>
</evidence>
<keyword evidence="3" id="KW-0547">Nucleotide-binding</keyword>
<dbReference type="Gene3D" id="3.40.50.300">
    <property type="entry name" value="P-loop containing nucleotide triphosphate hydrolases"/>
    <property type="match status" value="1"/>
</dbReference>